<proteinExistence type="predicted"/>
<sequence>MLDDLTDQEQSLVTAARDGTVLAFGEEPDSAVRAGLIRELLLGRRGELDPRGVRISGARITGALELDYVTAAAGLDLVDCVLDERADLTRAVLPRLTLSGSRIAGIQAHGLQVNGHVDLSGARVSGAGEDGAICLRGARINGSLDLSDSVVRNDSGPALHVSSLRMDESLVFRRARMTGTGDRGTIRLTGADVRGVLIADDAELSNDTGPGMDAADLKIGGNAFLVRARLSGSGAKGAVRLQRAHIGGVLDLTDAELISGAGPALHADGLHVADTILLLDARISGTGDGGAARLLGAHVGGLRVVNTLVCNDSGPALFADQLQAGGLVHLERVRMSGAGDHATVRMAAATIGRLTLIDSTIENPAGALLDLHTTNVAGSAHLPTGTICREVHCEQSTVNLNDFAYGSLPHVQWRQWLHVIRCHTKEYRPSPYQRLAAVERAAGHDGNARHILITQQHDLRHRAPAAVGGWLTRRFHWLWGALAGYGYRARRTALALLVALATAGLISFWAGHIPTGPGRYAAEHTTTASAPRTPCSTVELVGLGLDRGLPLGPTGLRTRCDLDTESPAGQVFTVLLWIVQAAVWGLATLAIAGYTGLIRKTA</sequence>
<keyword evidence="3" id="KW-1185">Reference proteome</keyword>
<reference evidence="2 3" key="1">
    <citation type="submission" date="2021-03" db="EMBL/GenBank/DDBJ databases">
        <title>Sequencing the genomes of 1000 actinobacteria strains.</title>
        <authorList>
            <person name="Klenk H.-P."/>
        </authorList>
    </citation>
    <scope>NUCLEOTIDE SEQUENCE [LARGE SCALE GENOMIC DNA]</scope>
    <source>
        <strain evidence="2 3">DSM 46670</strain>
    </source>
</reference>
<protein>
    <submittedName>
        <fullName evidence="2">Uncharacterized protein YjbI with pentapeptide repeats</fullName>
    </submittedName>
</protein>
<keyword evidence="1" id="KW-0472">Membrane</keyword>
<keyword evidence="1" id="KW-0812">Transmembrane</keyword>
<dbReference type="Gene3D" id="2.160.20.80">
    <property type="entry name" value="E3 ubiquitin-protein ligase SopA"/>
    <property type="match status" value="1"/>
</dbReference>
<dbReference type="Proteomes" id="UP001519332">
    <property type="component" value="Unassembled WGS sequence"/>
</dbReference>
<evidence type="ECO:0000313" key="3">
    <source>
        <dbReference type="Proteomes" id="UP001519332"/>
    </source>
</evidence>
<feature type="transmembrane region" description="Helical" evidence="1">
    <location>
        <begin position="574"/>
        <end position="597"/>
    </location>
</feature>
<dbReference type="RefSeq" id="WP_209645349.1">
    <property type="nucleotide sequence ID" value="NZ_JAGINW010000001.1"/>
</dbReference>
<dbReference type="EMBL" id="JAGINW010000001">
    <property type="protein sequence ID" value="MBP2328340.1"/>
    <property type="molecule type" value="Genomic_DNA"/>
</dbReference>
<feature type="transmembrane region" description="Helical" evidence="1">
    <location>
        <begin position="492"/>
        <end position="510"/>
    </location>
</feature>
<name>A0ABS4TWJ9_9PSEU</name>
<keyword evidence="1" id="KW-1133">Transmembrane helix</keyword>
<comment type="caution">
    <text evidence="2">The sequence shown here is derived from an EMBL/GenBank/DDBJ whole genome shotgun (WGS) entry which is preliminary data.</text>
</comment>
<accession>A0ABS4TWJ9</accession>
<gene>
    <name evidence="2" type="ORF">JOF56_008725</name>
</gene>
<evidence type="ECO:0000256" key="1">
    <source>
        <dbReference type="SAM" id="Phobius"/>
    </source>
</evidence>
<organism evidence="2 3">
    <name type="scientific">Kibdelosporangium banguiense</name>
    <dbReference type="NCBI Taxonomy" id="1365924"/>
    <lineage>
        <taxon>Bacteria</taxon>
        <taxon>Bacillati</taxon>
        <taxon>Actinomycetota</taxon>
        <taxon>Actinomycetes</taxon>
        <taxon>Pseudonocardiales</taxon>
        <taxon>Pseudonocardiaceae</taxon>
        <taxon>Kibdelosporangium</taxon>
    </lineage>
</organism>
<evidence type="ECO:0000313" key="2">
    <source>
        <dbReference type="EMBL" id="MBP2328340.1"/>
    </source>
</evidence>